<gene>
    <name evidence="1" type="ORF">LDX50_11575</name>
    <name evidence="2" type="ORF">LDX50_17545</name>
    <name evidence="3" type="ORF">LDX50_23265</name>
</gene>
<evidence type="ECO:0000313" key="3">
    <source>
        <dbReference type="EMBL" id="MCA6077815.1"/>
    </source>
</evidence>
<accession>A0A9X1HPD8</accession>
<proteinExistence type="predicted"/>
<keyword evidence="4" id="KW-1185">Reference proteome</keyword>
<name>A0A9X1HPD8_9BACT</name>
<comment type="caution">
    <text evidence="1">The sequence shown here is derived from an EMBL/GenBank/DDBJ whole genome shotgun (WGS) entry which is preliminary data.</text>
</comment>
<dbReference type="EMBL" id="JAIXNE010000002">
    <property type="protein sequence ID" value="MCA6075510.1"/>
    <property type="molecule type" value="Genomic_DNA"/>
</dbReference>
<evidence type="ECO:0000313" key="4">
    <source>
        <dbReference type="Proteomes" id="UP001139409"/>
    </source>
</evidence>
<dbReference type="EMBL" id="JAIXNE010000004">
    <property type="protein sequence ID" value="MCA6077815.1"/>
    <property type="molecule type" value="Genomic_DNA"/>
</dbReference>
<organism evidence="1 4">
    <name type="scientific">Fulvivirga sedimenti</name>
    <dbReference type="NCBI Taxonomy" id="2879465"/>
    <lineage>
        <taxon>Bacteria</taxon>
        <taxon>Pseudomonadati</taxon>
        <taxon>Bacteroidota</taxon>
        <taxon>Cytophagia</taxon>
        <taxon>Cytophagales</taxon>
        <taxon>Fulvivirgaceae</taxon>
        <taxon>Fulvivirga</taxon>
    </lineage>
</organism>
<sequence>MATLKETIKELIRDIKRDELYFYNDNRCFKFIEANPENTDLLVINEKISAMNNGIIDLHYVPSMAKHIQSLHIDPYLQNSELEIVPRISALLPDKPYEFRKLASTYCNFHFPDVYPVQSDIAEKIMGLYTQHIQNNGHPTSVLSYSDFKIVTDHFSSTYDLQAFDYYELEKFLWLKSRMIIEFLENPDRDSQFDPPAK</sequence>
<evidence type="ECO:0000313" key="2">
    <source>
        <dbReference type="EMBL" id="MCA6076687.1"/>
    </source>
</evidence>
<dbReference type="AlphaFoldDB" id="A0A9X1HPD8"/>
<dbReference type="EMBL" id="JAIXNE010000003">
    <property type="protein sequence ID" value="MCA6076687.1"/>
    <property type="molecule type" value="Genomic_DNA"/>
</dbReference>
<evidence type="ECO:0000313" key="1">
    <source>
        <dbReference type="EMBL" id="MCA6075510.1"/>
    </source>
</evidence>
<reference evidence="1" key="1">
    <citation type="submission" date="2021-09" db="EMBL/GenBank/DDBJ databases">
        <title>Fulvivirga sp. isolated from coastal sediment.</title>
        <authorList>
            <person name="Yu H."/>
        </authorList>
    </citation>
    <scope>NUCLEOTIDE SEQUENCE</scope>
    <source>
        <strain evidence="1">1062</strain>
    </source>
</reference>
<dbReference type="RefSeq" id="WP_225698610.1">
    <property type="nucleotide sequence ID" value="NZ_JAIXNE010000002.1"/>
</dbReference>
<dbReference type="Proteomes" id="UP001139409">
    <property type="component" value="Unassembled WGS sequence"/>
</dbReference>
<protein>
    <submittedName>
        <fullName evidence="1">Uncharacterized protein</fullName>
    </submittedName>
</protein>